<proteinExistence type="predicted"/>
<accession>B0E1R7</accession>
<organism evidence="2">
    <name type="scientific">Laccaria bicolor (strain S238N-H82 / ATCC MYA-4686)</name>
    <name type="common">Bicoloured deceiver</name>
    <name type="synonym">Laccaria laccata var. bicolor</name>
    <dbReference type="NCBI Taxonomy" id="486041"/>
    <lineage>
        <taxon>Eukaryota</taxon>
        <taxon>Fungi</taxon>
        <taxon>Dikarya</taxon>
        <taxon>Basidiomycota</taxon>
        <taxon>Agaricomycotina</taxon>
        <taxon>Agaricomycetes</taxon>
        <taxon>Agaricomycetidae</taxon>
        <taxon>Agaricales</taxon>
        <taxon>Agaricineae</taxon>
        <taxon>Hydnangiaceae</taxon>
        <taxon>Laccaria</taxon>
    </lineage>
</organism>
<dbReference type="Proteomes" id="UP000001194">
    <property type="component" value="Unassembled WGS sequence"/>
</dbReference>
<dbReference type="KEGG" id="lbc:LACBIDRAFT_316857"/>
<dbReference type="InParanoid" id="B0E1R7"/>
<sequence length="119" mass="13544">MCEVRRVACVNHHILQLKHQVFIVFLIDCEEQAQRRRPPGYLERLAAISLLTRPRCFRSFRPRRGGLVEANCLLRCDVGTSRSGDSGPTTHTSSLHSIYVGKGNPATCLIIRLRWLENC</sequence>
<evidence type="ECO:0000313" key="1">
    <source>
        <dbReference type="EMBL" id="EDQ99243.1"/>
    </source>
</evidence>
<keyword evidence="2" id="KW-1185">Reference proteome</keyword>
<reference evidence="1 2" key="1">
    <citation type="journal article" date="2008" name="Nature">
        <title>The genome of Laccaria bicolor provides insights into mycorrhizal symbiosis.</title>
        <authorList>
            <person name="Martin F."/>
            <person name="Aerts A."/>
            <person name="Ahren D."/>
            <person name="Brun A."/>
            <person name="Danchin E.G.J."/>
            <person name="Duchaussoy F."/>
            <person name="Gibon J."/>
            <person name="Kohler A."/>
            <person name="Lindquist E."/>
            <person name="Pereda V."/>
            <person name="Salamov A."/>
            <person name="Shapiro H.J."/>
            <person name="Wuyts J."/>
            <person name="Blaudez D."/>
            <person name="Buee M."/>
            <person name="Brokstein P."/>
            <person name="Canbaeck B."/>
            <person name="Cohen D."/>
            <person name="Courty P.E."/>
            <person name="Coutinho P.M."/>
            <person name="Delaruelle C."/>
            <person name="Detter J.C."/>
            <person name="Deveau A."/>
            <person name="DiFazio S."/>
            <person name="Duplessis S."/>
            <person name="Fraissinet-Tachet L."/>
            <person name="Lucic E."/>
            <person name="Frey-Klett P."/>
            <person name="Fourrey C."/>
            <person name="Feussner I."/>
            <person name="Gay G."/>
            <person name="Grimwood J."/>
            <person name="Hoegger P.J."/>
            <person name="Jain P."/>
            <person name="Kilaru S."/>
            <person name="Labbe J."/>
            <person name="Lin Y.C."/>
            <person name="Legue V."/>
            <person name="Le Tacon F."/>
            <person name="Marmeisse R."/>
            <person name="Melayah D."/>
            <person name="Montanini B."/>
            <person name="Muratet M."/>
            <person name="Nehls U."/>
            <person name="Niculita-Hirzel H."/>
            <person name="Oudot-Le Secq M.P."/>
            <person name="Peter M."/>
            <person name="Quesneville H."/>
            <person name="Rajashekar B."/>
            <person name="Reich M."/>
            <person name="Rouhier N."/>
            <person name="Schmutz J."/>
            <person name="Yin T."/>
            <person name="Chalot M."/>
            <person name="Henrissat B."/>
            <person name="Kuees U."/>
            <person name="Lucas S."/>
            <person name="Van de Peer Y."/>
            <person name="Podila G.K."/>
            <person name="Polle A."/>
            <person name="Pukkila P.J."/>
            <person name="Richardson P.M."/>
            <person name="Rouze P."/>
            <person name="Sanders I.R."/>
            <person name="Stajich J.E."/>
            <person name="Tunlid A."/>
            <person name="Tuskan G."/>
            <person name="Grigoriev I.V."/>
        </authorList>
    </citation>
    <scope>NUCLEOTIDE SEQUENCE [LARGE SCALE GENOMIC DNA]</scope>
    <source>
        <strain evidence="2">S238N-H82 / ATCC MYA-4686</strain>
    </source>
</reference>
<dbReference type="GeneID" id="6085763"/>
<dbReference type="RefSeq" id="XP_001890140.1">
    <property type="nucleotide sequence ID" value="XM_001890105.1"/>
</dbReference>
<name>B0E1R7_LACBS</name>
<dbReference type="AlphaFoldDB" id="B0E1R7"/>
<evidence type="ECO:0000313" key="2">
    <source>
        <dbReference type="Proteomes" id="UP000001194"/>
    </source>
</evidence>
<dbReference type="EMBL" id="DS547169">
    <property type="protein sequence ID" value="EDQ99243.1"/>
    <property type="molecule type" value="Genomic_DNA"/>
</dbReference>
<protein>
    <submittedName>
        <fullName evidence="1">Predicted protein</fullName>
    </submittedName>
</protein>
<gene>
    <name evidence="1" type="ORF">LACBIDRAFT_316857</name>
</gene>
<dbReference type="HOGENOM" id="CLU_2061914_0_0_1"/>